<reference evidence="5 6" key="1">
    <citation type="submission" date="2009-11" db="EMBL/GenBank/DDBJ databases">
        <title>Annotation of Allomyces macrogynus ATCC 38327.</title>
        <authorList>
            <consortium name="The Broad Institute Genome Sequencing Platform"/>
            <person name="Russ C."/>
            <person name="Cuomo C."/>
            <person name="Burger G."/>
            <person name="Gray M.W."/>
            <person name="Holland P.W.H."/>
            <person name="King N."/>
            <person name="Lang F.B.F."/>
            <person name="Roger A.J."/>
            <person name="Ruiz-Trillo I."/>
            <person name="Young S.K."/>
            <person name="Zeng Q."/>
            <person name="Gargeya S."/>
            <person name="Fitzgerald M."/>
            <person name="Haas B."/>
            <person name="Abouelleil A."/>
            <person name="Alvarado L."/>
            <person name="Arachchi H.M."/>
            <person name="Berlin A."/>
            <person name="Chapman S.B."/>
            <person name="Gearin G."/>
            <person name="Goldberg J."/>
            <person name="Griggs A."/>
            <person name="Gujja S."/>
            <person name="Hansen M."/>
            <person name="Heiman D."/>
            <person name="Howarth C."/>
            <person name="Larimer J."/>
            <person name="Lui A."/>
            <person name="MacDonald P.J.P."/>
            <person name="McCowen C."/>
            <person name="Montmayeur A."/>
            <person name="Murphy C."/>
            <person name="Neiman D."/>
            <person name="Pearson M."/>
            <person name="Priest M."/>
            <person name="Roberts A."/>
            <person name="Saif S."/>
            <person name="Shea T."/>
            <person name="Sisk P."/>
            <person name="Stolte C."/>
            <person name="Sykes S."/>
            <person name="Wortman J."/>
            <person name="Nusbaum C."/>
            <person name="Birren B."/>
        </authorList>
    </citation>
    <scope>NUCLEOTIDE SEQUENCE [LARGE SCALE GENOMIC DNA]</scope>
    <source>
        <strain evidence="5 6">ATCC 38327</strain>
    </source>
</reference>
<evidence type="ECO:0000256" key="3">
    <source>
        <dbReference type="SAM" id="Phobius"/>
    </source>
</evidence>
<dbReference type="EMBL" id="GG745351">
    <property type="protein sequence ID" value="KNE66700.1"/>
    <property type="molecule type" value="Genomic_DNA"/>
</dbReference>
<feature type="transmembrane region" description="Helical" evidence="3">
    <location>
        <begin position="286"/>
        <end position="310"/>
    </location>
</feature>
<evidence type="ECO:0000256" key="2">
    <source>
        <dbReference type="SAM" id="MobiDB-lite"/>
    </source>
</evidence>
<feature type="domain" description="DUF676" evidence="4">
    <location>
        <begin position="52"/>
        <end position="234"/>
    </location>
</feature>
<keyword evidence="6" id="KW-1185">Reference proteome</keyword>
<dbReference type="Proteomes" id="UP000054350">
    <property type="component" value="Unassembled WGS sequence"/>
</dbReference>
<evidence type="ECO:0000256" key="1">
    <source>
        <dbReference type="ARBA" id="ARBA00007920"/>
    </source>
</evidence>
<dbReference type="AlphaFoldDB" id="A0A0L0SWD5"/>
<dbReference type="SUPFAM" id="SSF53474">
    <property type="entry name" value="alpha/beta-Hydrolases"/>
    <property type="match status" value="1"/>
</dbReference>
<accession>A0A0L0SWD5</accession>
<dbReference type="InterPro" id="IPR007751">
    <property type="entry name" value="DUF676_lipase-like"/>
</dbReference>
<sequence>MADLLPHESPIPSPPASAHVSVPVPADTDTTSLTTTDKDTPHPANAPPCGAGHLLVISHGLFGNNSHTQYLADAFKAAYPDQLDVLNVSCYANDFTLDGVDTCAERLIEELNTYRETNKVTKISFLGYSLGGLIVRFAIGRLHMENYFDKVEPMNFVTMATPHLGVSTPRLRRLADLLVCRSAQQCVMKDHDYDAPLLWVLADPQLPFLQGLTRFKQHLIVANTTGDRTVPYLTASIQLVSPYTTSPSEPVLPDTAVIIRPVVRDDHEKAIPLPEKAMTREDMARMALFFGLIMPLIFVVWTVMSPWAFYTTKKARTRFATVEDQVLRDIEVLRGQVSRKGLSEDEYVAAMVESLNAALPDMTRIDVDLGEWVHTHAHVVVRNPKMHASGKPVVEYVVSQFRPT</sequence>
<proteinExistence type="inferred from homology"/>
<dbReference type="VEuPathDB" id="FungiDB:AMAG_11199"/>
<keyword evidence="3" id="KW-0812">Transmembrane</keyword>
<evidence type="ECO:0000313" key="6">
    <source>
        <dbReference type="Proteomes" id="UP000054350"/>
    </source>
</evidence>
<dbReference type="Pfam" id="PF05057">
    <property type="entry name" value="DUF676"/>
    <property type="match status" value="1"/>
</dbReference>
<dbReference type="InterPro" id="IPR029058">
    <property type="entry name" value="AB_hydrolase_fold"/>
</dbReference>
<name>A0A0L0SWD5_ALLM3</name>
<comment type="similarity">
    <text evidence="1">Belongs to the putative lipase ROG1 family.</text>
</comment>
<dbReference type="Gene3D" id="3.40.50.1820">
    <property type="entry name" value="alpha/beta hydrolase"/>
    <property type="match status" value="1"/>
</dbReference>
<dbReference type="OrthoDB" id="273452at2759"/>
<feature type="region of interest" description="Disordered" evidence="2">
    <location>
        <begin position="1"/>
        <end position="45"/>
    </location>
</feature>
<organism evidence="5 6">
    <name type="scientific">Allomyces macrogynus (strain ATCC 38327)</name>
    <name type="common">Allomyces javanicus var. macrogynus</name>
    <dbReference type="NCBI Taxonomy" id="578462"/>
    <lineage>
        <taxon>Eukaryota</taxon>
        <taxon>Fungi</taxon>
        <taxon>Fungi incertae sedis</taxon>
        <taxon>Blastocladiomycota</taxon>
        <taxon>Blastocladiomycetes</taxon>
        <taxon>Blastocladiales</taxon>
        <taxon>Blastocladiaceae</taxon>
        <taxon>Allomyces</taxon>
    </lineage>
</organism>
<reference evidence="6" key="2">
    <citation type="submission" date="2009-11" db="EMBL/GenBank/DDBJ databases">
        <title>The Genome Sequence of Allomyces macrogynus strain ATCC 38327.</title>
        <authorList>
            <consortium name="The Broad Institute Genome Sequencing Platform"/>
            <person name="Russ C."/>
            <person name="Cuomo C."/>
            <person name="Shea T."/>
            <person name="Young S.K."/>
            <person name="Zeng Q."/>
            <person name="Koehrsen M."/>
            <person name="Haas B."/>
            <person name="Borodovsky M."/>
            <person name="Guigo R."/>
            <person name="Alvarado L."/>
            <person name="Berlin A."/>
            <person name="Borenstein D."/>
            <person name="Chen Z."/>
            <person name="Engels R."/>
            <person name="Freedman E."/>
            <person name="Gellesch M."/>
            <person name="Goldberg J."/>
            <person name="Griggs A."/>
            <person name="Gujja S."/>
            <person name="Heiman D."/>
            <person name="Hepburn T."/>
            <person name="Howarth C."/>
            <person name="Jen D."/>
            <person name="Larson L."/>
            <person name="Lewis B."/>
            <person name="Mehta T."/>
            <person name="Park D."/>
            <person name="Pearson M."/>
            <person name="Roberts A."/>
            <person name="Saif S."/>
            <person name="Shenoy N."/>
            <person name="Sisk P."/>
            <person name="Stolte C."/>
            <person name="Sykes S."/>
            <person name="Walk T."/>
            <person name="White J."/>
            <person name="Yandava C."/>
            <person name="Burger G."/>
            <person name="Gray M.W."/>
            <person name="Holland P.W.H."/>
            <person name="King N."/>
            <person name="Lang F.B.F."/>
            <person name="Roger A.J."/>
            <person name="Ruiz-Trillo I."/>
            <person name="Lander E."/>
            <person name="Nusbaum C."/>
        </authorList>
    </citation>
    <scope>NUCLEOTIDE SEQUENCE [LARGE SCALE GENOMIC DNA]</scope>
    <source>
        <strain evidence="6">ATCC 38327</strain>
    </source>
</reference>
<dbReference type="InterPro" id="IPR044294">
    <property type="entry name" value="Lipase-like"/>
</dbReference>
<evidence type="ECO:0000313" key="5">
    <source>
        <dbReference type="EMBL" id="KNE66700.1"/>
    </source>
</evidence>
<gene>
    <name evidence="5" type="ORF">AMAG_11199</name>
</gene>
<keyword evidence="3" id="KW-0472">Membrane</keyword>
<feature type="compositionally biased region" description="Low complexity" evidence="2">
    <location>
        <begin position="16"/>
        <end position="35"/>
    </location>
</feature>
<dbReference type="PANTHER" id="PTHR12482">
    <property type="entry name" value="LIPASE ROG1-RELATED-RELATED"/>
    <property type="match status" value="1"/>
</dbReference>
<protein>
    <recommendedName>
        <fullName evidence="4">DUF676 domain-containing protein</fullName>
    </recommendedName>
</protein>
<dbReference type="eggNOG" id="KOG4372">
    <property type="taxonomic scope" value="Eukaryota"/>
</dbReference>
<evidence type="ECO:0000259" key="4">
    <source>
        <dbReference type="Pfam" id="PF05057"/>
    </source>
</evidence>
<keyword evidence="3" id="KW-1133">Transmembrane helix</keyword>